<dbReference type="Gramene" id="mRNA:HanXRQr2_Chr15g0701871">
    <property type="protein sequence ID" value="mRNA:HanXRQr2_Chr15g0701871"/>
    <property type="gene ID" value="HanXRQr2_Chr15g0701871"/>
</dbReference>
<sequence length="214" mass="24744">MTSMFTSISFERKFGFLDSFSHSFFYASKDVLLTVFNLNGCEIIVPKADDKLKGDTSSHKLQLAQIAQIAEDMDDRSDVEESSDEDFDSDYVVDDDSSDDGDDEDFDVAVDNYEADPDYHPVEFVWDCQRRFRLNAKVALMAWVDMSLKITVQNLNGVDTVVYFRLEKHGKGFRYVASEWVKKFTKPNRIYKAMKCKFAYCLDKAKLILKKVYK</sequence>
<evidence type="ECO:0000256" key="1">
    <source>
        <dbReference type="SAM" id="MobiDB-lite"/>
    </source>
</evidence>
<evidence type="ECO:0000313" key="3">
    <source>
        <dbReference type="Proteomes" id="UP000215914"/>
    </source>
</evidence>
<organism evidence="2 3">
    <name type="scientific">Helianthus annuus</name>
    <name type="common">Common sunflower</name>
    <dbReference type="NCBI Taxonomy" id="4232"/>
    <lineage>
        <taxon>Eukaryota</taxon>
        <taxon>Viridiplantae</taxon>
        <taxon>Streptophyta</taxon>
        <taxon>Embryophyta</taxon>
        <taxon>Tracheophyta</taxon>
        <taxon>Spermatophyta</taxon>
        <taxon>Magnoliopsida</taxon>
        <taxon>eudicotyledons</taxon>
        <taxon>Gunneridae</taxon>
        <taxon>Pentapetalae</taxon>
        <taxon>asterids</taxon>
        <taxon>campanulids</taxon>
        <taxon>Asterales</taxon>
        <taxon>Asteraceae</taxon>
        <taxon>Asteroideae</taxon>
        <taxon>Heliantheae alliance</taxon>
        <taxon>Heliantheae</taxon>
        <taxon>Helianthus</taxon>
    </lineage>
</organism>
<name>A0A9K3E1H8_HELAN</name>
<comment type="caution">
    <text evidence="2">The sequence shown here is derived from an EMBL/GenBank/DDBJ whole genome shotgun (WGS) entry which is preliminary data.</text>
</comment>
<proteinExistence type="predicted"/>
<accession>A0A9K3E1H8</accession>
<dbReference type="EMBL" id="MNCJ02000330">
    <property type="protein sequence ID" value="KAF5765277.1"/>
    <property type="molecule type" value="Genomic_DNA"/>
</dbReference>
<gene>
    <name evidence="2" type="ORF">HanXRQr2_Chr15g0701871</name>
</gene>
<reference evidence="2" key="1">
    <citation type="journal article" date="2017" name="Nature">
        <title>The sunflower genome provides insights into oil metabolism, flowering and Asterid evolution.</title>
        <authorList>
            <person name="Badouin H."/>
            <person name="Gouzy J."/>
            <person name="Grassa C.J."/>
            <person name="Murat F."/>
            <person name="Staton S.E."/>
            <person name="Cottret L."/>
            <person name="Lelandais-Briere C."/>
            <person name="Owens G.L."/>
            <person name="Carrere S."/>
            <person name="Mayjonade B."/>
            <person name="Legrand L."/>
            <person name="Gill N."/>
            <person name="Kane N.C."/>
            <person name="Bowers J.E."/>
            <person name="Hubner S."/>
            <person name="Bellec A."/>
            <person name="Berard A."/>
            <person name="Berges H."/>
            <person name="Blanchet N."/>
            <person name="Boniface M.C."/>
            <person name="Brunel D."/>
            <person name="Catrice O."/>
            <person name="Chaidir N."/>
            <person name="Claudel C."/>
            <person name="Donnadieu C."/>
            <person name="Faraut T."/>
            <person name="Fievet G."/>
            <person name="Helmstetter N."/>
            <person name="King M."/>
            <person name="Knapp S.J."/>
            <person name="Lai Z."/>
            <person name="Le Paslier M.C."/>
            <person name="Lippi Y."/>
            <person name="Lorenzon L."/>
            <person name="Mandel J.R."/>
            <person name="Marage G."/>
            <person name="Marchand G."/>
            <person name="Marquand E."/>
            <person name="Bret-Mestries E."/>
            <person name="Morien E."/>
            <person name="Nambeesan S."/>
            <person name="Nguyen T."/>
            <person name="Pegot-Espagnet P."/>
            <person name="Pouilly N."/>
            <person name="Raftis F."/>
            <person name="Sallet E."/>
            <person name="Schiex T."/>
            <person name="Thomas J."/>
            <person name="Vandecasteele C."/>
            <person name="Vares D."/>
            <person name="Vear F."/>
            <person name="Vautrin S."/>
            <person name="Crespi M."/>
            <person name="Mangin B."/>
            <person name="Burke J.M."/>
            <person name="Salse J."/>
            <person name="Munos S."/>
            <person name="Vincourt P."/>
            <person name="Rieseberg L.H."/>
            <person name="Langlade N.B."/>
        </authorList>
    </citation>
    <scope>NUCLEOTIDE SEQUENCE</scope>
    <source>
        <tissue evidence="2">Leaves</tissue>
    </source>
</reference>
<protein>
    <submittedName>
        <fullName evidence="2">Uncharacterized protein</fullName>
    </submittedName>
</protein>
<dbReference type="Proteomes" id="UP000215914">
    <property type="component" value="Unassembled WGS sequence"/>
</dbReference>
<feature type="region of interest" description="Disordered" evidence="1">
    <location>
        <begin position="71"/>
        <end position="102"/>
    </location>
</feature>
<evidence type="ECO:0000313" key="2">
    <source>
        <dbReference type="EMBL" id="KAF5765277.1"/>
    </source>
</evidence>
<keyword evidence="3" id="KW-1185">Reference proteome</keyword>
<reference evidence="2" key="2">
    <citation type="submission" date="2020-06" db="EMBL/GenBank/DDBJ databases">
        <title>Helianthus annuus Genome sequencing and assembly Release 2.</title>
        <authorList>
            <person name="Gouzy J."/>
            <person name="Langlade N."/>
            <person name="Munos S."/>
        </authorList>
    </citation>
    <scope>NUCLEOTIDE SEQUENCE</scope>
    <source>
        <tissue evidence="2">Leaves</tissue>
    </source>
</reference>
<dbReference type="AlphaFoldDB" id="A0A9K3E1H8"/>